<evidence type="ECO:0000313" key="4">
    <source>
        <dbReference type="Proteomes" id="UP001157160"/>
    </source>
</evidence>
<dbReference type="InterPro" id="IPR011542">
    <property type="entry name" value="SUF_FeS_clus_asmbl_SufD"/>
</dbReference>
<dbReference type="PANTHER" id="PTHR43575">
    <property type="entry name" value="PROTEIN ABCI7, CHLOROPLASTIC"/>
    <property type="match status" value="1"/>
</dbReference>
<dbReference type="InterPro" id="IPR000825">
    <property type="entry name" value="SUF_FeS_clus_asmbl_SufBD_core"/>
</dbReference>
<accession>A0AA37USC2</accession>
<dbReference type="InterPro" id="IPR037284">
    <property type="entry name" value="SUF_FeS_clus_asmbl_SufBD_sf"/>
</dbReference>
<protein>
    <submittedName>
        <fullName evidence="3">Fe-S cluster assembly protein SufD</fullName>
    </submittedName>
</protein>
<evidence type="ECO:0000313" key="3">
    <source>
        <dbReference type="EMBL" id="GMA27532.1"/>
    </source>
</evidence>
<dbReference type="InterPro" id="IPR055346">
    <property type="entry name" value="Fe-S_cluster_assembly_SufBD"/>
</dbReference>
<dbReference type="AlphaFoldDB" id="A0AA37USC2"/>
<dbReference type="NCBIfam" id="TIGR01981">
    <property type="entry name" value="sufD"/>
    <property type="match status" value="1"/>
</dbReference>
<reference evidence="3 4" key="1">
    <citation type="journal article" date="2014" name="Int. J. Syst. Evol. Microbiol.">
        <title>Complete genome sequence of Corynebacterium casei LMG S-19264T (=DSM 44701T), isolated from a smear-ripened cheese.</title>
        <authorList>
            <consortium name="US DOE Joint Genome Institute (JGI-PGF)"/>
            <person name="Walter F."/>
            <person name="Albersmeier A."/>
            <person name="Kalinowski J."/>
            <person name="Ruckert C."/>
        </authorList>
    </citation>
    <scope>NUCLEOTIDE SEQUENCE [LARGE SCALE GENOMIC DNA]</scope>
    <source>
        <strain evidence="3 4">NBRC 112289</strain>
    </source>
</reference>
<evidence type="ECO:0000256" key="1">
    <source>
        <dbReference type="ARBA" id="ARBA00043967"/>
    </source>
</evidence>
<name>A0AA37USC2_9MICO</name>
<comment type="similarity">
    <text evidence="1">Belongs to the iron-sulfur cluster assembly SufBD family.</text>
</comment>
<dbReference type="Proteomes" id="UP001157160">
    <property type="component" value="Unassembled WGS sequence"/>
</dbReference>
<organism evidence="3 4">
    <name type="scientific">Arenivirga flava</name>
    <dbReference type="NCBI Taxonomy" id="1930060"/>
    <lineage>
        <taxon>Bacteria</taxon>
        <taxon>Bacillati</taxon>
        <taxon>Actinomycetota</taxon>
        <taxon>Actinomycetes</taxon>
        <taxon>Micrococcales</taxon>
        <taxon>Microbacteriaceae</taxon>
        <taxon>Arenivirga</taxon>
    </lineage>
</organism>
<comment type="caution">
    <text evidence="3">The sequence shown here is derived from an EMBL/GenBank/DDBJ whole genome shotgun (WGS) entry which is preliminary data.</text>
</comment>
<evidence type="ECO:0000259" key="2">
    <source>
        <dbReference type="Pfam" id="PF01458"/>
    </source>
</evidence>
<keyword evidence="4" id="KW-1185">Reference proteome</keyword>
<dbReference type="EMBL" id="BSUL01000001">
    <property type="protein sequence ID" value="GMA27532.1"/>
    <property type="molecule type" value="Genomic_DNA"/>
</dbReference>
<dbReference type="Pfam" id="PF01458">
    <property type="entry name" value="SUFBD_core"/>
    <property type="match status" value="1"/>
</dbReference>
<proteinExistence type="inferred from homology"/>
<dbReference type="GO" id="GO:0016226">
    <property type="term" value="P:iron-sulfur cluster assembly"/>
    <property type="evidence" value="ECO:0007669"/>
    <property type="project" value="InterPro"/>
</dbReference>
<feature type="domain" description="SUF system FeS cluster assembly SufBD core" evidence="2">
    <location>
        <begin position="137"/>
        <end position="361"/>
    </location>
</feature>
<dbReference type="RefSeq" id="WP_284230219.1">
    <property type="nucleotide sequence ID" value="NZ_BSUL01000001.1"/>
</dbReference>
<sequence>MTSTTSTLEPGQHRIKAHSDGAFVPVQTRSERFASTEVADFEAVTGAEAVWKLTPVRKLSALLDGPLDGSAHPLDARTGDGVTIEWVGRDDARIGSAGVPEDRGSANAWSGFEQALAITVAGEGREATVVRSELGTAARAAHTVITAAPQSTGIVILENRGSAVLAENVEIVVGDGAQLTVVSVQDWADDALHLASHFAQIGRDAKLKHVVVSFGGEVVRVNPSGHLTSEGGDVELLGLYFSDAGQHLEQQVYVDHDAPHTRSRVNYKGALQGEGARSVWIGDVLIRQSATGTDSYEQNRNLVLSDGTRADSIPNLEIETGDIAGAGHASATGRFDDEQLFYLQARGISEEEARRLVVKGFLAEIVQQIGAPELEERLLGAIEAELAAAQGA</sequence>
<gene>
    <name evidence="3" type="primary">sufD</name>
    <name evidence="3" type="ORF">GCM10025874_07850</name>
</gene>
<dbReference type="SUPFAM" id="SSF101960">
    <property type="entry name" value="Stabilizer of iron transporter SufD"/>
    <property type="match status" value="1"/>
</dbReference>
<dbReference type="PANTHER" id="PTHR43575:SF1">
    <property type="entry name" value="PROTEIN ABCI7, CHLOROPLASTIC"/>
    <property type="match status" value="1"/>
</dbReference>